<dbReference type="OrthoDB" id="4912596at2759"/>
<dbReference type="InterPro" id="IPR049326">
    <property type="entry name" value="Rhodopsin_dom_fungi"/>
</dbReference>
<feature type="transmembrane region" description="Helical" evidence="6">
    <location>
        <begin position="243"/>
        <end position="269"/>
    </location>
</feature>
<dbReference type="InterPro" id="IPR052337">
    <property type="entry name" value="SAT4-like"/>
</dbReference>
<name>A0A2C5Y6B6_9HYPO</name>
<feature type="transmembrane region" description="Helical" evidence="6">
    <location>
        <begin position="20"/>
        <end position="40"/>
    </location>
</feature>
<accession>A0A2C5Y6B6</accession>
<dbReference type="GO" id="GO:0016020">
    <property type="term" value="C:membrane"/>
    <property type="evidence" value="ECO:0007669"/>
    <property type="project" value="UniProtKB-SubCell"/>
</dbReference>
<evidence type="ECO:0000256" key="4">
    <source>
        <dbReference type="ARBA" id="ARBA00023136"/>
    </source>
</evidence>
<evidence type="ECO:0000256" key="5">
    <source>
        <dbReference type="ARBA" id="ARBA00038359"/>
    </source>
</evidence>
<feature type="domain" description="Rhodopsin" evidence="7">
    <location>
        <begin position="37"/>
        <end position="271"/>
    </location>
</feature>
<dbReference type="AlphaFoldDB" id="A0A2C5Y6B6"/>
<organism evidence="8 9">
    <name type="scientific">Ophiocordyceps australis</name>
    <dbReference type="NCBI Taxonomy" id="1399860"/>
    <lineage>
        <taxon>Eukaryota</taxon>
        <taxon>Fungi</taxon>
        <taxon>Dikarya</taxon>
        <taxon>Ascomycota</taxon>
        <taxon>Pezizomycotina</taxon>
        <taxon>Sordariomycetes</taxon>
        <taxon>Hypocreomycetidae</taxon>
        <taxon>Hypocreales</taxon>
        <taxon>Ophiocordycipitaceae</taxon>
        <taxon>Ophiocordyceps</taxon>
    </lineage>
</organism>
<dbReference type="PANTHER" id="PTHR33048">
    <property type="entry name" value="PTH11-LIKE INTEGRAL MEMBRANE PROTEIN (AFU_ORTHOLOGUE AFUA_5G11245)"/>
    <property type="match status" value="1"/>
</dbReference>
<comment type="subcellular location">
    <subcellularLocation>
        <location evidence="1">Membrane</location>
        <topology evidence="1">Multi-pass membrane protein</topology>
    </subcellularLocation>
</comment>
<protein>
    <recommendedName>
        <fullName evidence="7">Rhodopsin domain-containing protein</fullName>
    </recommendedName>
</protein>
<comment type="caution">
    <text evidence="8">The sequence shown here is derived from an EMBL/GenBank/DDBJ whole genome shotgun (WGS) entry which is preliminary data.</text>
</comment>
<keyword evidence="9" id="KW-1185">Reference proteome</keyword>
<evidence type="ECO:0000313" key="9">
    <source>
        <dbReference type="Proteomes" id="UP000224854"/>
    </source>
</evidence>
<evidence type="ECO:0000259" key="7">
    <source>
        <dbReference type="Pfam" id="PF20684"/>
    </source>
</evidence>
<feature type="transmembrane region" description="Helical" evidence="6">
    <location>
        <begin position="175"/>
        <end position="200"/>
    </location>
</feature>
<proteinExistence type="inferred from homology"/>
<gene>
    <name evidence="8" type="ORF">CDD82_1911</name>
</gene>
<comment type="similarity">
    <text evidence="5">Belongs to the SAT4 family.</text>
</comment>
<sequence length="350" mass="39256">MAAPQHAPDYLAESQATLLNVFYSIPIPLELFTTAFRLYAKLHQTKDSHLAFDDYFMIFATIVAVAECITGLIYGAPYGLGRHIEAVSEHDLRMYLMGDYIFSHFYDVAIGCTKLSVLALYYRIFVTKSFRRLIIGVAVYVCMWLVAMEVVLGFGCRPIQAWWEAAPGRCVNKVSFTYFTNVTNLVTDLFIFVMPIPMILKLHTTRNNKISLCFLFSIGLGTCAISAARLSFVFGVGSKDMTWWVASLGILSAWEPCGGILCANLPVIYRPVIDLLKRLGSPFRKSSDVDLERAKSPKEYPAMALDHDWRRLDNSSSRLNSHFNHLARANVKPLNHAPSIAQPIPTPPSN</sequence>
<feature type="transmembrane region" description="Helical" evidence="6">
    <location>
        <begin position="212"/>
        <end position="237"/>
    </location>
</feature>
<dbReference type="Pfam" id="PF20684">
    <property type="entry name" value="Fung_rhodopsin"/>
    <property type="match status" value="1"/>
</dbReference>
<feature type="transmembrane region" description="Helical" evidence="6">
    <location>
        <begin position="100"/>
        <end position="121"/>
    </location>
</feature>
<evidence type="ECO:0000313" key="8">
    <source>
        <dbReference type="EMBL" id="PHH63246.1"/>
    </source>
</evidence>
<dbReference type="Proteomes" id="UP000224854">
    <property type="component" value="Unassembled WGS sequence"/>
</dbReference>
<evidence type="ECO:0000256" key="6">
    <source>
        <dbReference type="SAM" id="Phobius"/>
    </source>
</evidence>
<keyword evidence="4 6" id="KW-0472">Membrane</keyword>
<keyword evidence="2 6" id="KW-0812">Transmembrane</keyword>
<dbReference type="EMBL" id="NJEU01001619">
    <property type="protein sequence ID" value="PHH63246.1"/>
    <property type="molecule type" value="Genomic_DNA"/>
</dbReference>
<evidence type="ECO:0000256" key="2">
    <source>
        <dbReference type="ARBA" id="ARBA00022692"/>
    </source>
</evidence>
<feature type="transmembrane region" description="Helical" evidence="6">
    <location>
        <begin position="52"/>
        <end position="80"/>
    </location>
</feature>
<evidence type="ECO:0000256" key="1">
    <source>
        <dbReference type="ARBA" id="ARBA00004141"/>
    </source>
</evidence>
<dbReference type="PANTHER" id="PTHR33048:SF8">
    <property type="entry name" value="INTEGRAL MEMBRANE PROTEIN-RELATED"/>
    <property type="match status" value="1"/>
</dbReference>
<feature type="transmembrane region" description="Helical" evidence="6">
    <location>
        <begin position="133"/>
        <end position="155"/>
    </location>
</feature>
<reference evidence="8 9" key="1">
    <citation type="submission" date="2017-06" db="EMBL/GenBank/DDBJ databases">
        <title>Ant-infecting Ophiocordyceps genomes reveal a high diversity of potential behavioral manipulation genes and a possible major role for enterotoxins.</title>
        <authorList>
            <person name="De Bekker C."/>
            <person name="Evans H.C."/>
            <person name="Brachmann A."/>
            <person name="Hughes D.P."/>
        </authorList>
    </citation>
    <scope>NUCLEOTIDE SEQUENCE [LARGE SCALE GENOMIC DNA]</scope>
    <source>
        <strain evidence="8 9">1348a</strain>
    </source>
</reference>
<evidence type="ECO:0000256" key="3">
    <source>
        <dbReference type="ARBA" id="ARBA00022989"/>
    </source>
</evidence>
<keyword evidence="3 6" id="KW-1133">Transmembrane helix</keyword>